<comment type="caution">
    <text evidence="2">The sequence shown here is derived from an EMBL/GenBank/DDBJ whole genome shotgun (WGS) entry which is preliminary data.</text>
</comment>
<accession>A0A396GLW4</accession>
<protein>
    <submittedName>
        <fullName evidence="2">Putative oxidoreductase</fullName>
        <ecNumber evidence="2">1.1.3.-</ecNumber>
    </submittedName>
</protein>
<feature type="domain" description="L-gulonolactone oxidase 2-like C-terminal" evidence="1">
    <location>
        <begin position="20"/>
        <end position="43"/>
    </location>
</feature>
<evidence type="ECO:0000313" key="2">
    <source>
        <dbReference type="EMBL" id="RHN39645.1"/>
    </source>
</evidence>
<evidence type="ECO:0000313" key="3">
    <source>
        <dbReference type="Proteomes" id="UP000265566"/>
    </source>
</evidence>
<sequence>MRNSTWTDQMLGLKGVTILKNGCALEEGLCICSQDSHCNPSKGLCIWVHLVGSIEVLVYDGSIFSTIGLDYPSKSYHAPSTLNPTQHSLLPLSISFIAELLAIDS</sequence>
<dbReference type="AlphaFoldDB" id="A0A396GLW4"/>
<organism evidence="2 3">
    <name type="scientific">Medicago truncatula</name>
    <name type="common">Barrel medic</name>
    <name type="synonym">Medicago tribuloides</name>
    <dbReference type="NCBI Taxonomy" id="3880"/>
    <lineage>
        <taxon>Eukaryota</taxon>
        <taxon>Viridiplantae</taxon>
        <taxon>Streptophyta</taxon>
        <taxon>Embryophyta</taxon>
        <taxon>Tracheophyta</taxon>
        <taxon>Spermatophyta</taxon>
        <taxon>Magnoliopsida</taxon>
        <taxon>eudicotyledons</taxon>
        <taxon>Gunneridae</taxon>
        <taxon>Pentapetalae</taxon>
        <taxon>rosids</taxon>
        <taxon>fabids</taxon>
        <taxon>Fabales</taxon>
        <taxon>Fabaceae</taxon>
        <taxon>Papilionoideae</taxon>
        <taxon>50 kb inversion clade</taxon>
        <taxon>NPAAA clade</taxon>
        <taxon>Hologalegina</taxon>
        <taxon>IRL clade</taxon>
        <taxon>Trifolieae</taxon>
        <taxon>Medicago</taxon>
    </lineage>
</organism>
<keyword evidence="2" id="KW-0560">Oxidoreductase</keyword>
<dbReference type="EC" id="1.1.3.-" evidence="2"/>
<dbReference type="GO" id="GO:0016491">
    <property type="term" value="F:oxidoreductase activity"/>
    <property type="evidence" value="ECO:0007669"/>
    <property type="project" value="UniProtKB-KW"/>
</dbReference>
<gene>
    <name evidence="2" type="ORF">MtrunA17_Chr8g0346051</name>
</gene>
<dbReference type="InterPro" id="IPR055154">
    <property type="entry name" value="GULLO2-like_C"/>
</dbReference>
<dbReference type="EMBL" id="PSQE01000008">
    <property type="protein sequence ID" value="RHN39645.1"/>
    <property type="molecule type" value="Genomic_DNA"/>
</dbReference>
<dbReference type="Gramene" id="rna45687">
    <property type="protein sequence ID" value="RHN39645.1"/>
    <property type="gene ID" value="gene45687"/>
</dbReference>
<dbReference type="Proteomes" id="UP000265566">
    <property type="component" value="Chromosome 8"/>
</dbReference>
<evidence type="ECO:0000259" key="1">
    <source>
        <dbReference type="Pfam" id="PF22906"/>
    </source>
</evidence>
<proteinExistence type="predicted"/>
<reference evidence="3" key="1">
    <citation type="journal article" date="2018" name="Nat. Plants">
        <title>Whole-genome landscape of Medicago truncatula symbiotic genes.</title>
        <authorList>
            <person name="Pecrix Y."/>
            <person name="Staton S.E."/>
            <person name="Sallet E."/>
            <person name="Lelandais-Briere C."/>
            <person name="Moreau S."/>
            <person name="Carrere S."/>
            <person name="Blein T."/>
            <person name="Jardinaud M.F."/>
            <person name="Latrasse D."/>
            <person name="Zouine M."/>
            <person name="Zahm M."/>
            <person name="Kreplak J."/>
            <person name="Mayjonade B."/>
            <person name="Satge C."/>
            <person name="Perez M."/>
            <person name="Cauet S."/>
            <person name="Marande W."/>
            <person name="Chantry-Darmon C."/>
            <person name="Lopez-Roques C."/>
            <person name="Bouchez O."/>
            <person name="Berard A."/>
            <person name="Debelle F."/>
            <person name="Munos S."/>
            <person name="Bendahmane A."/>
            <person name="Berges H."/>
            <person name="Niebel A."/>
            <person name="Buitink J."/>
            <person name="Frugier F."/>
            <person name="Benhamed M."/>
            <person name="Crespi M."/>
            <person name="Gouzy J."/>
            <person name="Gamas P."/>
        </authorList>
    </citation>
    <scope>NUCLEOTIDE SEQUENCE [LARGE SCALE GENOMIC DNA]</scope>
    <source>
        <strain evidence="3">cv. Jemalong A17</strain>
    </source>
</reference>
<name>A0A396GLW4_MEDTR</name>
<dbReference type="Pfam" id="PF22906">
    <property type="entry name" value="GULLO2-like_3rd"/>
    <property type="match status" value="1"/>
</dbReference>